<name>A0AAE0IH75_9PEZI</name>
<keyword evidence="3" id="KW-1185">Reference proteome</keyword>
<dbReference type="Proteomes" id="UP001283341">
    <property type="component" value="Unassembled WGS sequence"/>
</dbReference>
<feature type="region of interest" description="Disordered" evidence="1">
    <location>
        <begin position="156"/>
        <end position="196"/>
    </location>
</feature>
<feature type="compositionally biased region" description="Acidic residues" evidence="1">
    <location>
        <begin position="174"/>
        <end position="196"/>
    </location>
</feature>
<accession>A0AAE0IH75</accession>
<protein>
    <submittedName>
        <fullName evidence="2">Uncharacterized protein</fullName>
    </submittedName>
</protein>
<gene>
    <name evidence="2" type="ORF">B0H66DRAFT_615570</name>
</gene>
<dbReference type="EMBL" id="JAUEDM010000002">
    <property type="protein sequence ID" value="KAK3325123.1"/>
    <property type="molecule type" value="Genomic_DNA"/>
</dbReference>
<proteinExistence type="predicted"/>
<reference evidence="2" key="2">
    <citation type="submission" date="2023-06" db="EMBL/GenBank/DDBJ databases">
        <authorList>
            <consortium name="Lawrence Berkeley National Laboratory"/>
            <person name="Haridas S."/>
            <person name="Hensen N."/>
            <person name="Bonometti L."/>
            <person name="Westerberg I."/>
            <person name="Brannstrom I.O."/>
            <person name="Guillou S."/>
            <person name="Cros-Aarteil S."/>
            <person name="Calhoun S."/>
            <person name="Kuo A."/>
            <person name="Mondo S."/>
            <person name="Pangilinan J."/>
            <person name="Riley R."/>
            <person name="Labutti K."/>
            <person name="Andreopoulos B."/>
            <person name="Lipzen A."/>
            <person name="Chen C."/>
            <person name="Yanf M."/>
            <person name="Daum C."/>
            <person name="Ng V."/>
            <person name="Clum A."/>
            <person name="Steindorff A."/>
            <person name="Ohm R."/>
            <person name="Martin F."/>
            <person name="Silar P."/>
            <person name="Natvig D."/>
            <person name="Lalanne C."/>
            <person name="Gautier V."/>
            <person name="Ament-Velasquez S.L."/>
            <person name="Kruys A."/>
            <person name="Hutchinson M.I."/>
            <person name="Powell A.J."/>
            <person name="Barry K."/>
            <person name="Miller A.N."/>
            <person name="Grigoriev I.V."/>
            <person name="Debuchy R."/>
            <person name="Gladieux P."/>
            <person name="Thoren M.H."/>
            <person name="Johannesson H."/>
        </authorList>
    </citation>
    <scope>NUCLEOTIDE SEQUENCE</scope>
    <source>
        <strain evidence="2">CBS 118394</strain>
    </source>
</reference>
<sequence>MDALSRKPLGRAIRVQPTPGHGGFLHFKYVDAFFRPLETVNDSEITWRGELDAAQAYAAAMKDYDAHQYHTIGDYNRAWAIFYAGSLLVHWASRDGPVGSRPTGKKLGRDLVDLKLCRHCSTTAKPSTDAAVAAYKATAIAAPSDLSIKLMAPTNTAPAKSQPFYRRRTRKDMDTEDEDIGRETTEEEDTEDAGYN</sequence>
<evidence type="ECO:0000313" key="3">
    <source>
        <dbReference type="Proteomes" id="UP001283341"/>
    </source>
</evidence>
<evidence type="ECO:0000313" key="2">
    <source>
        <dbReference type="EMBL" id="KAK3325123.1"/>
    </source>
</evidence>
<reference evidence="2" key="1">
    <citation type="journal article" date="2023" name="Mol. Phylogenet. Evol.">
        <title>Genome-scale phylogeny and comparative genomics of the fungal order Sordariales.</title>
        <authorList>
            <person name="Hensen N."/>
            <person name="Bonometti L."/>
            <person name="Westerberg I."/>
            <person name="Brannstrom I.O."/>
            <person name="Guillou S."/>
            <person name="Cros-Aarteil S."/>
            <person name="Calhoun S."/>
            <person name="Haridas S."/>
            <person name="Kuo A."/>
            <person name="Mondo S."/>
            <person name="Pangilinan J."/>
            <person name="Riley R."/>
            <person name="LaButti K."/>
            <person name="Andreopoulos B."/>
            <person name="Lipzen A."/>
            <person name="Chen C."/>
            <person name="Yan M."/>
            <person name="Daum C."/>
            <person name="Ng V."/>
            <person name="Clum A."/>
            <person name="Steindorff A."/>
            <person name="Ohm R.A."/>
            <person name="Martin F."/>
            <person name="Silar P."/>
            <person name="Natvig D.O."/>
            <person name="Lalanne C."/>
            <person name="Gautier V."/>
            <person name="Ament-Velasquez S.L."/>
            <person name="Kruys A."/>
            <person name="Hutchinson M.I."/>
            <person name="Powell A.J."/>
            <person name="Barry K."/>
            <person name="Miller A.N."/>
            <person name="Grigoriev I.V."/>
            <person name="Debuchy R."/>
            <person name="Gladieux P."/>
            <person name="Hiltunen Thoren M."/>
            <person name="Johannesson H."/>
        </authorList>
    </citation>
    <scope>NUCLEOTIDE SEQUENCE</scope>
    <source>
        <strain evidence="2">CBS 118394</strain>
    </source>
</reference>
<dbReference type="AlphaFoldDB" id="A0AAE0IH75"/>
<comment type="caution">
    <text evidence="2">The sequence shown here is derived from an EMBL/GenBank/DDBJ whole genome shotgun (WGS) entry which is preliminary data.</text>
</comment>
<evidence type="ECO:0000256" key="1">
    <source>
        <dbReference type="SAM" id="MobiDB-lite"/>
    </source>
</evidence>
<organism evidence="2 3">
    <name type="scientific">Apodospora peruviana</name>
    <dbReference type="NCBI Taxonomy" id="516989"/>
    <lineage>
        <taxon>Eukaryota</taxon>
        <taxon>Fungi</taxon>
        <taxon>Dikarya</taxon>
        <taxon>Ascomycota</taxon>
        <taxon>Pezizomycotina</taxon>
        <taxon>Sordariomycetes</taxon>
        <taxon>Sordariomycetidae</taxon>
        <taxon>Sordariales</taxon>
        <taxon>Lasiosphaeriaceae</taxon>
        <taxon>Apodospora</taxon>
    </lineage>
</organism>